<sequence>VTRRVRRRKGRSLPLHVPHLWKFACVGVNTSTFEYLFAGEYIPLCVRFPLDAFVCVCACLFLSNVYHRERDRFKVGSLPFHLFCKPNQYRGNPLVCEDVL</sequence>
<reference evidence="1" key="1">
    <citation type="journal article" date="2022" name="bioRxiv">
        <title>Sequencing and chromosome-scale assembly of the giantPleurodeles waltlgenome.</title>
        <authorList>
            <person name="Brown T."/>
            <person name="Elewa A."/>
            <person name="Iarovenko S."/>
            <person name="Subramanian E."/>
            <person name="Araus A.J."/>
            <person name="Petzold A."/>
            <person name="Susuki M."/>
            <person name="Suzuki K.-i.T."/>
            <person name="Hayashi T."/>
            <person name="Toyoda A."/>
            <person name="Oliveira C."/>
            <person name="Osipova E."/>
            <person name="Leigh N.D."/>
            <person name="Simon A."/>
            <person name="Yun M.H."/>
        </authorList>
    </citation>
    <scope>NUCLEOTIDE SEQUENCE</scope>
    <source>
        <strain evidence="1">20211129_DDA</strain>
        <tissue evidence="1">Liver</tissue>
    </source>
</reference>
<feature type="non-terminal residue" evidence="1">
    <location>
        <position position="1"/>
    </location>
</feature>
<name>A0AAV7TYQ7_PLEWA</name>
<keyword evidence="2" id="KW-1185">Reference proteome</keyword>
<protein>
    <submittedName>
        <fullName evidence="1">Uncharacterized protein</fullName>
    </submittedName>
</protein>
<proteinExistence type="predicted"/>
<comment type="caution">
    <text evidence="1">The sequence shown here is derived from an EMBL/GenBank/DDBJ whole genome shotgun (WGS) entry which is preliminary data.</text>
</comment>
<dbReference type="EMBL" id="JANPWB010000006">
    <property type="protein sequence ID" value="KAJ1181350.1"/>
    <property type="molecule type" value="Genomic_DNA"/>
</dbReference>
<evidence type="ECO:0000313" key="1">
    <source>
        <dbReference type="EMBL" id="KAJ1181350.1"/>
    </source>
</evidence>
<dbReference type="Proteomes" id="UP001066276">
    <property type="component" value="Chromosome 3_2"/>
</dbReference>
<organism evidence="1 2">
    <name type="scientific">Pleurodeles waltl</name>
    <name type="common">Iberian ribbed newt</name>
    <dbReference type="NCBI Taxonomy" id="8319"/>
    <lineage>
        <taxon>Eukaryota</taxon>
        <taxon>Metazoa</taxon>
        <taxon>Chordata</taxon>
        <taxon>Craniata</taxon>
        <taxon>Vertebrata</taxon>
        <taxon>Euteleostomi</taxon>
        <taxon>Amphibia</taxon>
        <taxon>Batrachia</taxon>
        <taxon>Caudata</taxon>
        <taxon>Salamandroidea</taxon>
        <taxon>Salamandridae</taxon>
        <taxon>Pleurodelinae</taxon>
        <taxon>Pleurodeles</taxon>
    </lineage>
</organism>
<dbReference type="AlphaFoldDB" id="A0AAV7TYQ7"/>
<feature type="non-terminal residue" evidence="1">
    <location>
        <position position="100"/>
    </location>
</feature>
<accession>A0AAV7TYQ7</accession>
<gene>
    <name evidence="1" type="ORF">NDU88_006558</name>
</gene>
<evidence type="ECO:0000313" key="2">
    <source>
        <dbReference type="Proteomes" id="UP001066276"/>
    </source>
</evidence>